<feature type="region of interest" description="Disordered" evidence="1">
    <location>
        <begin position="119"/>
        <end position="250"/>
    </location>
</feature>
<evidence type="ECO:0000313" key="2">
    <source>
        <dbReference type="EMBL" id="KAK3086691.1"/>
    </source>
</evidence>
<accession>A0AA88XJW8</accession>
<protein>
    <submittedName>
        <fullName evidence="2">Uncharacterized protein</fullName>
    </submittedName>
</protein>
<name>A0AA88XJW8_PINIB</name>
<organism evidence="2 3">
    <name type="scientific">Pinctada imbricata</name>
    <name type="common">Atlantic pearl-oyster</name>
    <name type="synonym">Pinctada martensii</name>
    <dbReference type="NCBI Taxonomy" id="66713"/>
    <lineage>
        <taxon>Eukaryota</taxon>
        <taxon>Metazoa</taxon>
        <taxon>Spiralia</taxon>
        <taxon>Lophotrochozoa</taxon>
        <taxon>Mollusca</taxon>
        <taxon>Bivalvia</taxon>
        <taxon>Autobranchia</taxon>
        <taxon>Pteriomorphia</taxon>
        <taxon>Pterioida</taxon>
        <taxon>Pterioidea</taxon>
        <taxon>Pteriidae</taxon>
        <taxon>Pinctada</taxon>
    </lineage>
</organism>
<keyword evidence="3" id="KW-1185">Reference proteome</keyword>
<comment type="caution">
    <text evidence="2">The sequence shown here is derived from an EMBL/GenBank/DDBJ whole genome shotgun (WGS) entry which is preliminary data.</text>
</comment>
<dbReference type="AlphaFoldDB" id="A0AA88XJW8"/>
<feature type="compositionally biased region" description="Basic and acidic residues" evidence="1">
    <location>
        <begin position="267"/>
        <end position="281"/>
    </location>
</feature>
<dbReference type="Proteomes" id="UP001186944">
    <property type="component" value="Unassembled WGS sequence"/>
</dbReference>
<feature type="compositionally biased region" description="Low complexity" evidence="1">
    <location>
        <begin position="144"/>
        <end position="166"/>
    </location>
</feature>
<feature type="region of interest" description="Disordered" evidence="1">
    <location>
        <begin position="267"/>
        <end position="296"/>
    </location>
</feature>
<sequence>MFRSYIVSQFRDEDLENTISSTLPPSSNTGNMSHAYEEVIDSTSQSINSTISSFDEKQGQCQLLPSDTQRSKKLDIVLQQEVHGSSAYECIYVRMESGELNFVDREKIADLQYVNKPSVSNSDFTRYAGDEMRGESLRDESKSQESSGIESRSQESSGIESGSQKSSRSESRSHQNRNPSEESMLQGYRSPSRESRSPKSSRSESRSHRDKIPCGKSMSQRNSSPSEESRSRESISSESRKGIISDHDLERMAYNLAQEFIRMRKMEEKEENKKEKVEKCDASTNTDSDSDSSTSLCNAISLQPKSSDVSIEVKAMSVDSGSQE</sequence>
<feature type="compositionally biased region" description="Basic and acidic residues" evidence="1">
    <location>
        <begin position="191"/>
        <end position="213"/>
    </location>
</feature>
<proteinExistence type="predicted"/>
<evidence type="ECO:0000313" key="3">
    <source>
        <dbReference type="Proteomes" id="UP001186944"/>
    </source>
</evidence>
<gene>
    <name evidence="2" type="ORF">FSP39_022046</name>
</gene>
<dbReference type="EMBL" id="VSWD01000012">
    <property type="protein sequence ID" value="KAK3086691.1"/>
    <property type="molecule type" value="Genomic_DNA"/>
</dbReference>
<feature type="compositionally biased region" description="Low complexity" evidence="1">
    <location>
        <begin position="217"/>
        <end position="226"/>
    </location>
</feature>
<feature type="compositionally biased region" description="Basic and acidic residues" evidence="1">
    <location>
        <begin position="227"/>
        <end position="250"/>
    </location>
</feature>
<feature type="compositionally biased region" description="Low complexity" evidence="1">
    <location>
        <begin position="283"/>
        <end position="295"/>
    </location>
</feature>
<feature type="compositionally biased region" description="Basic and acidic residues" evidence="1">
    <location>
        <begin position="128"/>
        <end position="143"/>
    </location>
</feature>
<evidence type="ECO:0000256" key="1">
    <source>
        <dbReference type="SAM" id="MobiDB-lite"/>
    </source>
</evidence>
<reference evidence="2" key="1">
    <citation type="submission" date="2019-08" db="EMBL/GenBank/DDBJ databases">
        <title>The improved chromosome-level genome for the pearl oyster Pinctada fucata martensii using PacBio sequencing and Hi-C.</title>
        <authorList>
            <person name="Zheng Z."/>
        </authorList>
    </citation>
    <scope>NUCLEOTIDE SEQUENCE</scope>
    <source>
        <strain evidence="2">ZZ-2019</strain>
        <tissue evidence="2">Adductor muscle</tissue>
    </source>
</reference>